<feature type="coiled-coil region" evidence="1">
    <location>
        <begin position="355"/>
        <end position="382"/>
    </location>
</feature>
<organism evidence="3 4">
    <name type="scientific">Lentinula lateritia</name>
    <dbReference type="NCBI Taxonomy" id="40482"/>
    <lineage>
        <taxon>Eukaryota</taxon>
        <taxon>Fungi</taxon>
        <taxon>Dikarya</taxon>
        <taxon>Basidiomycota</taxon>
        <taxon>Agaricomycotina</taxon>
        <taxon>Agaricomycetes</taxon>
        <taxon>Agaricomycetidae</taxon>
        <taxon>Agaricales</taxon>
        <taxon>Marasmiineae</taxon>
        <taxon>Omphalotaceae</taxon>
        <taxon>Lentinula</taxon>
    </lineage>
</organism>
<proteinExistence type="predicted"/>
<evidence type="ECO:0000256" key="1">
    <source>
        <dbReference type="SAM" id="Coils"/>
    </source>
</evidence>
<evidence type="ECO:0000313" key="4">
    <source>
        <dbReference type="Proteomes" id="UP001150217"/>
    </source>
</evidence>
<feature type="compositionally biased region" description="Polar residues" evidence="2">
    <location>
        <begin position="300"/>
        <end position="313"/>
    </location>
</feature>
<feature type="region of interest" description="Disordered" evidence="2">
    <location>
        <begin position="300"/>
        <end position="332"/>
    </location>
</feature>
<reference evidence="3" key="1">
    <citation type="submission" date="2022-08" db="EMBL/GenBank/DDBJ databases">
        <title>A Global Phylogenomic Analysis of the Shiitake Genus Lentinula.</title>
        <authorList>
            <consortium name="DOE Joint Genome Institute"/>
            <person name="Sierra-Patev S."/>
            <person name="Min B."/>
            <person name="Naranjo-Ortiz M."/>
            <person name="Looney B."/>
            <person name="Konkel Z."/>
            <person name="Slot J.C."/>
            <person name="Sakamoto Y."/>
            <person name="Steenwyk J.L."/>
            <person name="Rokas A."/>
            <person name="Carro J."/>
            <person name="Camarero S."/>
            <person name="Ferreira P."/>
            <person name="Molpeceres G."/>
            <person name="Ruiz-Duenas F.J."/>
            <person name="Serrano A."/>
            <person name="Henrissat B."/>
            <person name="Drula E."/>
            <person name="Hughes K.W."/>
            <person name="Mata J.L."/>
            <person name="Ishikawa N.K."/>
            <person name="Vargas-Isla R."/>
            <person name="Ushijima S."/>
            <person name="Smith C.A."/>
            <person name="Ahrendt S."/>
            <person name="Andreopoulos W."/>
            <person name="He G."/>
            <person name="Labutti K."/>
            <person name="Lipzen A."/>
            <person name="Ng V."/>
            <person name="Riley R."/>
            <person name="Sandor L."/>
            <person name="Barry K."/>
            <person name="Martinez A.T."/>
            <person name="Xiao Y."/>
            <person name="Gibbons J.G."/>
            <person name="Terashima K."/>
            <person name="Grigoriev I.V."/>
            <person name="Hibbett D.S."/>
        </authorList>
    </citation>
    <scope>NUCLEOTIDE SEQUENCE</scope>
    <source>
        <strain evidence="3">RHP3577 ss4</strain>
    </source>
</reference>
<accession>A0ABQ8UVW3</accession>
<keyword evidence="4" id="KW-1185">Reference proteome</keyword>
<evidence type="ECO:0000313" key="3">
    <source>
        <dbReference type="EMBL" id="KAJ4463402.1"/>
    </source>
</evidence>
<sequence length="752" mass="83683">MPSSPSKAPSAAGPSRLSLPRSSSGGEAASNGEVEQDQLAFTIESPSLPQLQLFKNIFNTGKSLAVYCRDDPLWPILAAVALPCSNCTKHPETCKVPEGSPRCSFCTGKKTCSLGKLLRYRYFARRCNQDLAYSQRFLELHGTPAQRVSWTIPEDVWHWYDELLHLSTSATKVLVELNMLDDQDSQAVDRSKLRRFQEAQEQDALLAVRRKRVNASPPLKVHSKKRQLTKVVEEPVIEEVPRLVRLVIPPSRPAPSAPGSAPSTFTRSSAALPLVSAQATGQLGLVQDPSPLARLADLVDQQTGSQAEASTRSLGPGSSPIKASLEDSNLPKMSPVVRPPLVPRILSQHPYRVENERLAARIRLLESQLASSRQENATLTSALRDTSISLEARQGELDQLWESVSSAAQQQELYDRLLDQVQTLERALPGPPNGFLVDRFWGLEEDLRLARESRAKYLSRFESSNRRNEELETSLIQQQSLVDESNALAVRQWKKIETLQEEVHLFREHALFAEKMIHEYPDEGSYSVSLPPLAEVQGDLNETLASLRRVSTFAHGLYRLISFLRRGLDTSDKDVLARNFQLALQYLEAAHFIHAELHLRSLSSIQWFLANAAEREEGIYCLVLAHSRFSDDAPFLNVAQHASFVAPFDDSLEPPLHRRMFALDTALPHHGAGNWEDLVPALPSLDRLTQEWEAMMSSYIRFVTNTPLPQVDLQEEGSADHEEVSVLQEGEGGGTAAVPLFLPDSHSTTPVV</sequence>
<dbReference type="Proteomes" id="UP001150217">
    <property type="component" value="Unassembled WGS sequence"/>
</dbReference>
<feature type="region of interest" description="Disordered" evidence="2">
    <location>
        <begin position="1"/>
        <end position="33"/>
    </location>
</feature>
<protein>
    <submittedName>
        <fullName evidence="3">Uncharacterized protein</fullName>
    </submittedName>
</protein>
<dbReference type="EMBL" id="JANVFT010000167">
    <property type="protein sequence ID" value="KAJ4463402.1"/>
    <property type="molecule type" value="Genomic_DNA"/>
</dbReference>
<gene>
    <name evidence="3" type="ORF">C8R41DRAFT_939190</name>
</gene>
<name>A0ABQ8UVW3_9AGAR</name>
<keyword evidence="1" id="KW-0175">Coiled coil</keyword>
<evidence type="ECO:0000256" key="2">
    <source>
        <dbReference type="SAM" id="MobiDB-lite"/>
    </source>
</evidence>
<comment type="caution">
    <text evidence="3">The sequence shown here is derived from an EMBL/GenBank/DDBJ whole genome shotgun (WGS) entry which is preliminary data.</text>
</comment>